<sequence length="90" mass="10170">MVAPKPKFHPQVKFTIIADEGLIITQDSGEVHIVNQVASFLLPLLTGHFTLEELTDRVMTEFDVGREEALQDIETFLQDLEARGIIIYES</sequence>
<dbReference type="Pfam" id="PF05402">
    <property type="entry name" value="PqqD"/>
    <property type="match status" value="1"/>
</dbReference>
<keyword evidence="2" id="KW-1185">Reference proteome</keyword>
<gene>
    <name evidence="1" type="ORF">ACFL27_02870</name>
</gene>
<dbReference type="InterPro" id="IPR041881">
    <property type="entry name" value="PqqD_sf"/>
</dbReference>
<evidence type="ECO:0000313" key="2">
    <source>
        <dbReference type="Proteomes" id="UP001594351"/>
    </source>
</evidence>
<proteinExistence type="predicted"/>
<dbReference type="Proteomes" id="UP001594351">
    <property type="component" value="Unassembled WGS sequence"/>
</dbReference>
<dbReference type="InterPro" id="IPR008792">
    <property type="entry name" value="PQQD"/>
</dbReference>
<dbReference type="Gene3D" id="1.10.10.1150">
    <property type="entry name" value="Coenzyme PQQ synthesis protein D (PqqD)"/>
    <property type="match status" value="1"/>
</dbReference>
<name>A0ABV6YSG2_UNCC1</name>
<comment type="caution">
    <text evidence="1">The sequence shown here is derived from an EMBL/GenBank/DDBJ whole genome shotgun (WGS) entry which is preliminary data.</text>
</comment>
<protein>
    <submittedName>
        <fullName evidence="1">PqqD family protein</fullName>
    </submittedName>
</protein>
<reference evidence="1 2" key="1">
    <citation type="submission" date="2024-09" db="EMBL/GenBank/DDBJ databases">
        <title>Laminarin stimulates single cell rates of sulfate reduction while oxygen inhibits transcriptomic activity in coastal marine sediment.</title>
        <authorList>
            <person name="Lindsay M."/>
            <person name="Orcutt B."/>
            <person name="Emerson D."/>
            <person name="Stepanauskas R."/>
            <person name="D'Angelo T."/>
        </authorList>
    </citation>
    <scope>NUCLEOTIDE SEQUENCE [LARGE SCALE GENOMIC DNA]</scope>
    <source>
        <strain evidence="1">SAG AM-311-K15</strain>
    </source>
</reference>
<dbReference type="EMBL" id="JBHPBY010000022">
    <property type="protein sequence ID" value="MFC1849129.1"/>
    <property type="molecule type" value="Genomic_DNA"/>
</dbReference>
<organism evidence="1 2">
    <name type="scientific">candidate division CSSED10-310 bacterium</name>
    <dbReference type="NCBI Taxonomy" id="2855610"/>
    <lineage>
        <taxon>Bacteria</taxon>
        <taxon>Bacteria division CSSED10-310</taxon>
    </lineage>
</organism>
<accession>A0ABV6YSG2</accession>
<evidence type="ECO:0000313" key="1">
    <source>
        <dbReference type="EMBL" id="MFC1849129.1"/>
    </source>
</evidence>